<evidence type="ECO:0000256" key="5">
    <source>
        <dbReference type="RuleBase" id="RU004404"/>
    </source>
</evidence>
<evidence type="ECO:0000256" key="2">
    <source>
        <dbReference type="ARBA" id="ARBA00022670"/>
    </source>
</evidence>
<dbReference type="NCBIfam" id="TIGR00225">
    <property type="entry name" value="prc"/>
    <property type="match status" value="1"/>
</dbReference>
<evidence type="ECO:0000256" key="6">
    <source>
        <dbReference type="SAM" id="SignalP"/>
    </source>
</evidence>
<dbReference type="RefSeq" id="WP_045750922.1">
    <property type="nucleotide sequence ID" value="NZ_LN794158.1"/>
</dbReference>
<keyword evidence="9" id="KW-1185">Reference proteome</keyword>
<feature type="chain" id="PRO_5002117143" evidence="6">
    <location>
        <begin position="24"/>
        <end position="461"/>
    </location>
</feature>
<organism evidence="8 9">
    <name type="scientific">Candidatus Methylopumilus turicensis</name>
    <dbReference type="NCBI Taxonomy" id="1581680"/>
    <lineage>
        <taxon>Bacteria</taxon>
        <taxon>Pseudomonadati</taxon>
        <taxon>Pseudomonadota</taxon>
        <taxon>Betaproteobacteria</taxon>
        <taxon>Nitrosomonadales</taxon>
        <taxon>Methylophilaceae</taxon>
        <taxon>Candidatus Methylopumilus</taxon>
    </lineage>
</organism>
<comment type="similarity">
    <text evidence="1 5">Belongs to the peptidase S41A family.</text>
</comment>
<dbReference type="Pfam" id="PF13180">
    <property type="entry name" value="PDZ_2"/>
    <property type="match status" value="1"/>
</dbReference>
<dbReference type="InterPro" id="IPR055210">
    <property type="entry name" value="CtpA/B_N"/>
</dbReference>
<evidence type="ECO:0000313" key="8">
    <source>
        <dbReference type="EMBL" id="CEN55686.1"/>
    </source>
</evidence>
<dbReference type="InterPro" id="IPR005151">
    <property type="entry name" value="Tail-specific_protease"/>
</dbReference>
<dbReference type="Gene3D" id="3.90.226.10">
    <property type="entry name" value="2-enoyl-CoA Hydratase, Chain A, domain 1"/>
    <property type="match status" value="1"/>
</dbReference>
<dbReference type="InterPro" id="IPR029045">
    <property type="entry name" value="ClpP/crotonase-like_dom_sf"/>
</dbReference>
<dbReference type="Proteomes" id="UP000056322">
    <property type="component" value="Chromosome 1"/>
</dbReference>
<evidence type="ECO:0000259" key="7">
    <source>
        <dbReference type="PROSITE" id="PS50106"/>
    </source>
</evidence>
<dbReference type="Pfam" id="PF03572">
    <property type="entry name" value="Peptidase_S41"/>
    <property type="match status" value="1"/>
</dbReference>
<dbReference type="SMART" id="SM00245">
    <property type="entry name" value="TSPc"/>
    <property type="match status" value="1"/>
</dbReference>
<dbReference type="Gene3D" id="3.30.750.44">
    <property type="match status" value="1"/>
</dbReference>
<dbReference type="EMBL" id="LN794158">
    <property type="protein sequence ID" value="CEN55686.1"/>
    <property type="molecule type" value="Genomic_DNA"/>
</dbReference>
<dbReference type="OrthoDB" id="9812068at2"/>
<dbReference type="HOGENOM" id="CLU_017295_1_1_4"/>
<feature type="domain" description="PDZ" evidence="7">
    <location>
        <begin position="95"/>
        <end position="151"/>
    </location>
</feature>
<feature type="signal peptide" evidence="6">
    <location>
        <begin position="1"/>
        <end position="23"/>
    </location>
</feature>
<dbReference type="GO" id="GO:0007165">
    <property type="term" value="P:signal transduction"/>
    <property type="evidence" value="ECO:0007669"/>
    <property type="project" value="TreeGrafter"/>
</dbReference>
<dbReference type="PANTHER" id="PTHR32060:SF30">
    <property type="entry name" value="CARBOXY-TERMINAL PROCESSING PROTEASE CTPA"/>
    <property type="match status" value="1"/>
</dbReference>
<gene>
    <name evidence="8" type="primary">ctpA</name>
    <name evidence="8" type="ORF">BN1209_0643</name>
</gene>
<dbReference type="SMART" id="SM00228">
    <property type="entry name" value="PDZ"/>
    <property type="match status" value="1"/>
</dbReference>
<name>A0A0B7IYY4_9PROT</name>
<keyword evidence="6" id="KW-0732">Signal</keyword>
<dbReference type="PROSITE" id="PS50106">
    <property type="entry name" value="PDZ"/>
    <property type="match status" value="1"/>
</dbReference>
<evidence type="ECO:0000256" key="4">
    <source>
        <dbReference type="ARBA" id="ARBA00022825"/>
    </source>
</evidence>
<dbReference type="InterPro" id="IPR036034">
    <property type="entry name" value="PDZ_sf"/>
</dbReference>
<dbReference type="GO" id="GO:0030288">
    <property type="term" value="C:outer membrane-bounded periplasmic space"/>
    <property type="evidence" value="ECO:0007669"/>
    <property type="project" value="TreeGrafter"/>
</dbReference>
<accession>A0A0B7IYY4</accession>
<dbReference type="SUPFAM" id="SSF52096">
    <property type="entry name" value="ClpP/crotonase"/>
    <property type="match status" value="1"/>
</dbReference>
<dbReference type="Pfam" id="PF22694">
    <property type="entry name" value="CtpB_N-like"/>
    <property type="match status" value="1"/>
</dbReference>
<dbReference type="GO" id="GO:0006508">
    <property type="term" value="P:proteolysis"/>
    <property type="evidence" value="ECO:0007669"/>
    <property type="project" value="UniProtKB-KW"/>
</dbReference>
<sequence length="461" mass="49640">MLFKPKSILTFSILMAFSVQSFSATETLNDYPRDQLRKFTEVYSAIKSNYVDNIDDNKLFNDAIAGALAGLDPHSTYLDYEGLKDFGIATGGEFGGLGLEVGMEDGLVKVVSPIEDTPAYRAGIKSGDLIVQLDGVSVKGLTIGDAIKKMRGKPDTQIKLSISRKGETGLVDITLTRAIIKNPSVKYKLTDAGYPYVRITQFQERTGEDLAKTLMTIREKTVGPIKGLVLDLRNNPGGVVSSAVAVSAAFLKKDALVVYSDGRSDDSKMRLFANPRNYSGPNPEDDYLKALPPEMKTVPMVVLVNAGSASASEIVSGALQDHQRAKVLGTQSFGKGTIQTLLPLSNGSAVKLTIARYFTPSGRSIQAKGITPDIVVEDPAISPEENAKLRREANLSNHLVNPKDSDAGTKSPAQAIVVEKSEPKTQFADTNQFEAGTDKDFQYSQAINLLKGIAVAKVKAK</sequence>
<protein>
    <submittedName>
        <fullName evidence="8">Carboxy-terminal-processing protease</fullName>
        <ecNumber evidence="8">3.4.21.102</ecNumber>
    </submittedName>
</protein>
<dbReference type="InterPro" id="IPR004447">
    <property type="entry name" value="Peptidase_S41A"/>
</dbReference>
<evidence type="ECO:0000256" key="3">
    <source>
        <dbReference type="ARBA" id="ARBA00022801"/>
    </source>
</evidence>
<dbReference type="CDD" id="cd07560">
    <property type="entry name" value="Peptidase_S41_CPP"/>
    <property type="match status" value="1"/>
</dbReference>
<reference evidence="9" key="1">
    <citation type="submission" date="2014-12" db="EMBL/GenBank/DDBJ databases">
        <authorList>
            <person name="Salcher M.M."/>
        </authorList>
    </citation>
    <scope>NUCLEOTIDE SEQUENCE [LARGE SCALE GENOMIC DNA]</scope>
    <source>
        <strain evidence="9">MMS-10A-171</strain>
    </source>
</reference>
<keyword evidence="3 5" id="KW-0378">Hydrolase</keyword>
<dbReference type="PANTHER" id="PTHR32060">
    <property type="entry name" value="TAIL-SPECIFIC PROTEASE"/>
    <property type="match status" value="1"/>
</dbReference>
<dbReference type="FunFam" id="3.90.226.10:FF:000029">
    <property type="entry name" value="Peptidase, S41 family"/>
    <property type="match status" value="1"/>
</dbReference>
<dbReference type="FunFam" id="2.30.42.10:FF:000063">
    <property type="entry name" value="Peptidase, S41 family"/>
    <property type="match status" value="1"/>
</dbReference>
<dbReference type="Gene3D" id="2.30.42.10">
    <property type="match status" value="1"/>
</dbReference>
<dbReference type="InterPro" id="IPR001478">
    <property type="entry name" value="PDZ"/>
</dbReference>
<dbReference type="SUPFAM" id="SSF50156">
    <property type="entry name" value="PDZ domain-like"/>
    <property type="match status" value="1"/>
</dbReference>
<proteinExistence type="inferred from homology"/>
<dbReference type="GO" id="GO:0004252">
    <property type="term" value="F:serine-type endopeptidase activity"/>
    <property type="evidence" value="ECO:0007669"/>
    <property type="project" value="UniProtKB-EC"/>
</dbReference>
<keyword evidence="2 5" id="KW-0645">Protease</keyword>
<keyword evidence="4 5" id="KW-0720">Serine protease</keyword>
<dbReference type="KEGG" id="mbac:BN1209_0643"/>
<dbReference type="CDD" id="cd06782">
    <property type="entry name" value="cpPDZ_CPP-like"/>
    <property type="match status" value="1"/>
</dbReference>
<dbReference type="AlphaFoldDB" id="A0A0B7IYY4"/>
<dbReference type="EC" id="3.4.21.102" evidence="8"/>
<evidence type="ECO:0000313" key="9">
    <source>
        <dbReference type="Proteomes" id="UP000056322"/>
    </source>
</evidence>
<evidence type="ECO:0000256" key="1">
    <source>
        <dbReference type="ARBA" id="ARBA00009179"/>
    </source>
</evidence>